<dbReference type="Proteomes" id="UP001179280">
    <property type="component" value="Unassembled WGS sequence"/>
</dbReference>
<name>A0ABS2SXE2_9BACI</name>
<comment type="caution">
    <text evidence="1">The sequence shown here is derived from an EMBL/GenBank/DDBJ whole genome shotgun (WGS) entry which is preliminary data.</text>
</comment>
<dbReference type="RefSeq" id="WP_275582711.1">
    <property type="nucleotide sequence ID" value="NZ_JAFBCV010000008.1"/>
</dbReference>
<evidence type="ECO:0000313" key="2">
    <source>
        <dbReference type="Proteomes" id="UP001179280"/>
    </source>
</evidence>
<sequence>MTTFLTAEPAIATNALLVIRQTPGEKIRVKDPAMLESSTSES</sequence>
<organism evidence="1 2">
    <name type="scientific">Shouchella xiaoxiensis</name>
    <dbReference type="NCBI Taxonomy" id="766895"/>
    <lineage>
        <taxon>Bacteria</taxon>
        <taxon>Bacillati</taxon>
        <taxon>Bacillota</taxon>
        <taxon>Bacilli</taxon>
        <taxon>Bacillales</taxon>
        <taxon>Bacillaceae</taxon>
        <taxon>Shouchella</taxon>
    </lineage>
</organism>
<accession>A0ABS2SXE2</accession>
<gene>
    <name evidence="1" type="ORF">JOC54_002710</name>
</gene>
<protein>
    <submittedName>
        <fullName evidence="1">Uncharacterized protein</fullName>
    </submittedName>
</protein>
<dbReference type="EMBL" id="JAFBCV010000008">
    <property type="protein sequence ID" value="MBM7839430.1"/>
    <property type="molecule type" value="Genomic_DNA"/>
</dbReference>
<reference evidence="1" key="1">
    <citation type="submission" date="2021-01" db="EMBL/GenBank/DDBJ databases">
        <title>Genomic Encyclopedia of Type Strains, Phase IV (KMG-IV): sequencing the most valuable type-strain genomes for metagenomic binning, comparative biology and taxonomic classification.</title>
        <authorList>
            <person name="Goeker M."/>
        </authorList>
    </citation>
    <scope>NUCLEOTIDE SEQUENCE</scope>
    <source>
        <strain evidence="1">DSM 21943</strain>
    </source>
</reference>
<proteinExistence type="predicted"/>
<evidence type="ECO:0000313" key="1">
    <source>
        <dbReference type="EMBL" id="MBM7839430.1"/>
    </source>
</evidence>
<keyword evidence="2" id="KW-1185">Reference proteome</keyword>